<comment type="similarity">
    <text evidence="2 7">Belongs to the glycosyl hydrolase 22 family.</text>
</comment>
<dbReference type="RefSeq" id="XP_034255542.1">
    <property type="nucleotide sequence ID" value="XM_034399651.1"/>
</dbReference>
<dbReference type="GO" id="GO:0003796">
    <property type="term" value="F:lysozyme activity"/>
    <property type="evidence" value="ECO:0007669"/>
    <property type="project" value="UniProtKB-EC"/>
</dbReference>
<evidence type="ECO:0000313" key="10">
    <source>
        <dbReference type="RefSeq" id="XP_034255542.1"/>
    </source>
</evidence>
<dbReference type="CDD" id="cd16899">
    <property type="entry name" value="LYZ_C_invert"/>
    <property type="match status" value="1"/>
</dbReference>
<evidence type="ECO:0000259" key="8">
    <source>
        <dbReference type="PROSITE" id="PS00128"/>
    </source>
</evidence>
<keyword evidence="6" id="KW-0326">Glycosidase</keyword>
<dbReference type="PANTHER" id="PTHR11407:SF63">
    <property type="entry name" value="LYSOZYME C"/>
    <property type="match status" value="1"/>
</dbReference>
<evidence type="ECO:0000256" key="3">
    <source>
        <dbReference type="ARBA" id="ARBA00012732"/>
    </source>
</evidence>
<dbReference type="OrthoDB" id="195015at2759"/>
<sequence length="171" mass="18340">AVALACAADLAAAKVYDRCELARELAQRHGVPADEVPVWVCIARHESEFNTTAVGHVGEGGDHGLFQVSDIYWCSHSGRGKACGMACAELLDDDISDDVACVKKIHREHQGLTGNGFNAWAVYSRYCKSPERAAKYVDGCFGGTGNEIAPQAFYGLPPPAITAPPPPVRRR</sequence>
<comment type="catalytic activity">
    <reaction evidence="1">
        <text>Hydrolysis of (1-&gt;4)-beta-linkages between N-acetylmuramic acid and N-acetyl-D-glucosamine residues in a peptidoglycan and between N-acetyl-D-glucosamine residues in chitodextrins.</text>
        <dbReference type="EC" id="3.2.1.17"/>
    </reaction>
</comment>
<dbReference type="PROSITE" id="PS00128">
    <property type="entry name" value="GLYCOSYL_HYDROL_F22_1"/>
    <property type="match status" value="1"/>
</dbReference>
<evidence type="ECO:0000313" key="9">
    <source>
        <dbReference type="Proteomes" id="UP000515158"/>
    </source>
</evidence>
<dbReference type="SMART" id="SM00263">
    <property type="entry name" value="LYZ1"/>
    <property type="match status" value="1"/>
</dbReference>
<dbReference type="PRINTS" id="PR00135">
    <property type="entry name" value="LYZLACT"/>
</dbReference>
<gene>
    <name evidence="10" type="primary">LOC117653766</name>
</gene>
<dbReference type="Pfam" id="PF00062">
    <property type="entry name" value="Lys"/>
    <property type="match status" value="1"/>
</dbReference>
<dbReference type="SUPFAM" id="SSF53955">
    <property type="entry name" value="Lysozyme-like"/>
    <property type="match status" value="1"/>
</dbReference>
<dbReference type="PANTHER" id="PTHR11407">
    <property type="entry name" value="LYSOZYME C"/>
    <property type="match status" value="1"/>
</dbReference>
<evidence type="ECO:0000256" key="4">
    <source>
        <dbReference type="ARBA" id="ARBA00022638"/>
    </source>
</evidence>
<evidence type="ECO:0000256" key="6">
    <source>
        <dbReference type="ARBA" id="ARBA00023295"/>
    </source>
</evidence>
<evidence type="ECO:0000256" key="1">
    <source>
        <dbReference type="ARBA" id="ARBA00000632"/>
    </source>
</evidence>
<dbReference type="KEGG" id="tpal:117653766"/>
<reference evidence="10" key="1">
    <citation type="submission" date="2025-08" db="UniProtKB">
        <authorList>
            <consortium name="RefSeq"/>
        </authorList>
    </citation>
    <scope>IDENTIFICATION</scope>
    <source>
        <tissue evidence="10">Total insect</tissue>
    </source>
</reference>
<keyword evidence="6" id="KW-0378">Hydrolase</keyword>
<dbReference type="Proteomes" id="UP000515158">
    <property type="component" value="Unplaced"/>
</dbReference>
<feature type="domain" description="Glycosyl hydrolases family 22 (GH22)" evidence="8">
    <location>
        <begin position="83"/>
        <end position="101"/>
    </location>
</feature>
<dbReference type="GeneID" id="117653766"/>
<keyword evidence="4" id="KW-0929">Antimicrobial</keyword>
<evidence type="ECO:0000256" key="5">
    <source>
        <dbReference type="ARBA" id="ARBA00023157"/>
    </source>
</evidence>
<keyword evidence="4" id="KW-0081">Bacteriolytic enzyme</keyword>
<feature type="non-terminal residue" evidence="10">
    <location>
        <position position="1"/>
    </location>
</feature>
<dbReference type="AlphaFoldDB" id="A0A6P9ABL8"/>
<dbReference type="FunFam" id="1.10.530.10:FF:000001">
    <property type="entry name" value="Lysozyme C"/>
    <property type="match status" value="1"/>
</dbReference>
<dbReference type="InterPro" id="IPR001916">
    <property type="entry name" value="Glyco_hydro_22"/>
</dbReference>
<feature type="non-terminal residue" evidence="10">
    <location>
        <position position="171"/>
    </location>
</feature>
<keyword evidence="9" id="KW-1185">Reference proteome</keyword>
<protein>
    <recommendedName>
        <fullName evidence="3">lysozyme</fullName>
        <ecNumber evidence="3">3.2.1.17</ecNumber>
    </recommendedName>
</protein>
<dbReference type="InterPro" id="IPR019799">
    <property type="entry name" value="Glyco_hydro_22_CS"/>
</dbReference>
<dbReference type="GO" id="GO:0042742">
    <property type="term" value="P:defense response to bacterium"/>
    <property type="evidence" value="ECO:0007669"/>
    <property type="project" value="UniProtKB-KW"/>
</dbReference>
<dbReference type="FunCoup" id="A0A6P9ABL8">
    <property type="interactions" value="53"/>
</dbReference>
<dbReference type="EC" id="3.2.1.17" evidence="3"/>
<evidence type="ECO:0000256" key="2">
    <source>
        <dbReference type="ARBA" id="ARBA00010859"/>
    </source>
</evidence>
<dbReference type="InParanoid" id="A0A6P9ABL8"/>
<evidence type="ECO:0000256" key="7">
    <source>
        <dbReference type="RuleBase" id="RU004440"/>
    </source>
</evidence>
<name>A0A6P9ABL8_THRPL</name>
<accession>A0A6P9ABL8</accession>
<dbReference type="GO" id="GO:0031640">
    <property type="term" value="P:killing of cells of another organism"/>
    <property type="evidence" value="ECO:0007669"/>
    <property type="project" value="UniProtKB-KW"/>
</dbReference>
<dbReference type="PROSITE" id="PS51348">
    <property type="entry name" value="GLYCOSYL_HYDROL_F22_2"/>
    <property type="match status" value="1"/>
</dbReference>
<keyword evidence="5" id="KW-1015">Disulfide bond</keyword>
<dbReference type="Gene3D" id="1.10.530.10">
    <property type="match status" value="1"/>
</dbReference>
<organism evidence="10">
    <name type="scientific">Thrips palmi</name>
    <name type="common">Melon thrips</name>
    <dbReference type="NCBI Taxonomy" id="161013"/>
    <lineage>
        <taxon>Eukaryota</taxon>
        <taxon>Metazoa</taxon>
        <taxon>Ecdysozoa</taxon>
        <taxon>Arthropoda</taxon>
        <taxon>Hexapoda</taxon>
        <taxon>Insecta</taxon>
        <taxon>Pterygota</taxon>
        <taxon>Neoptera</taxon>
        <taxon>Paraneoptera</taxon>
        <taxon>Thysanoptera</taxon>
        <taxon>Terebrantia</taxon>
        <taxon>Thripoidea</taxon>
        <taxon>Thripidae</taxon>
        <taxon>Thrips</taxon>
    </lineage>
</organism>
<proteinExistence type="inferred from homology"/>
<dbReference type="InterPro" id="IPR023346">
    <property type="entry name" value="Lysozyme-like_dom_sf"/>
</dbReference>